<feature type="chain" id="PRO_5045261953" description="PKD domain-containing protein" evidence="1">
    <location>
        <begin position="23"/>
        <end position="282"/>
    </location>
</feature>
<proteinExistence type="predicted"/>
<reference evidence="3" key="1">
    <citation type="journal article" date="2019" name="Int. J. Syst. Evol. Microbiol.">
        <title>The Global Catalogue of Microorganisms (GCM) 10K type strain sequencing project: providing services to taxonomists for standard genome sequencing and annotation.</title>
        <authorList>
            <consortium name="The Broad Institute Genomics Platform"/>
            <consortium name="The Broad Institute Genome Sequencing Center for Infectious Disease"/>
            <person name="Wu L."/>
            <person name="Ma J."/>
        </authorList>
    </citation>
    <scope>NUCLEOTIDE SEQUENCE [LARGE SCALE GENOMIC DNA]</scope>
    <source>
        <strain evidence="3">KCTC 42107</strain>
    </source>
</reference>
<gene>
    <name evidence="2" type="ORF">ACFSR3_06235</name>
</gene>
<evidence type="ECO:0000313" key="2">
    <source>
        <dbReference type="EMBL" id="MFD2601648.1"/>
    </source>
</evidence>
<keyword evidence="3" id="KW-1185">Reference proteome</keyword>
<protein>
    <recommendedName>
        <fullName evidence="4">PKD domain-containing protein</fullName>
    </recommendedName>
</protein>
<evidence type="ECO:0008006" key="4">
    <source>
        <dbReference type="Google" id="ProtNLM"/>
    </source>
</evidence>
<comment type="caution">
    <text evidence="2">The sequence shown here is derived from an EMBL/GenBank/DDBJ whole genome shotgun (WGS) entry which is preliminary data.</text>
</comment>
<evidence type="ECO:0000256" key="1">
    <source>
        <dbReference type="SAM" id="SignalP"/>
    </source>
</evidence>
<dbReference type="RefSeq" id="WP_379820199.1">
    <property type="nucleotide sequence ID" value="NZ_JBHUMD010000007.1"/>
</dbReference>
<accession>A0ABW5NSU4</accession>
<name>A0ABW5NSU4_9FLAO</name>
<feature type="signal peptide" evidence="1">
    <location>
        <begin position="1"/>
        <end position="22"/>
    </location>
</feature>
<dbReference type="PROSITE" id="PS51257">
    <property type="entry name" value="PROKAR_LIPOPROTEIN"/>
    <property type="match status" value="1"/>
</dbReference>
<dbReference type="Proteomes" id="UP001597480">
    <property type="component" value="Unassembled WGS sequence"/>
</dbReference>
<sequence length="282" mass="31101">MKKFLKLFVAFTAIGSLVSCEATVDDESLPAPVDASKIDISVTADATNLVTMKNNTPGTIAYWEYKDAAGNLMGTSNLNEAKVMFPFKGTYDVFFTAYSKGGAVPAEPVSITLENTNESYFTAPEWEMLSKKVEGKTWVVDMSGPIGWAGLDYPYNPSGSDAWSWLPTYAEASWAMADKNWGEMTFDLDGAYNVSVTQTALNDDTQTTKTGTFSFDIAKHKMKFNGGVEMLYGGDYHPDCSDWTTLNVIELTETSMRLAVIRDQSRTGEGKCQIVFHFKPKE</sequence>
<keyword evidence="1" id="KW-0732">Signal</keyword>
<organism evidence="2 3">
    <name type="scientific">Flavobacterium suzhouense</name>
    <dbReference type="NCBI Taxonomy" id="1529638"/>
    <lineage>
        <taxon>Bacteria</taxon>
        <taxon>Pseudomonadati</taxon>
        <taxon>Bacteroidota</taxon>
        <taxon>Flavobacteriia</taxon>
        <taxon>Flavobacteriales</taxon>
        <taxon>Flavobacteriaceae</taxon>
        <taxon>Flavobacterium</taxon>
    </lineage>
</organism>
<dbReference type="EMBL" id="JBHUMD010000007">
    <property type="protein sequence ID" value="MFD2601648.1"/>
    <property type="molecule type" value="Genomic_DNA"/>
</dbReference>
<evidence type="ECO:0000313" key="3">
    <source>
        <dbReference type="Proteomes" id="UP001597480"/>
    </source>
</evidence>